<sequence>MADRIELRGLKVRGQHGVFDHERADGQDFVVDITVWIDLTGAAASDELADTYDYAALARLAADVVAGPARNLIETVGAQIADQVMDDERVHAVEVVVHKPQAPIQQQFADVAVVVRRSRRGGRGSVIPAGGAL</sequence>
<dbReference type="GO" id="GO:0004150">
    <property type="term" value="F:dihydroneopterin aldolase activity"/>
    <property type="evidence" value="ECO:0007669"/>
    <property type="project" value="UniProtKB-UniRule"/>
</dbReference>
<comment type="caution">
    <text evidence="11">The sequence shown here is derived from an EMBL/GenBank/DDBJ whole genome shotgun (WGS) entry which is preliminary data.</text>
</comment>
<comment type="catalytic activity">
    <reaction evidence="1 9">
        <text>7,8-dihydroneopterin = 6-hydroxymethyl-7,8-dihydropterin + glycolaldehyde</text>
        <dbReference type="Rhea" id="RHEA:10540"/>
        <dbReference type="ChEBI" id="CHEBI:17001"/>
        <dbReference type="ChEBI" id="CHEBI:17071"/>
        <dbReference type="ChEBI" id="CHEBI:44841"/>
        <dbReference type="EC" id="4.1.2.25"/>
    </reaction>
</comment>
<dbReference type="PANTHER" id="PTHR42844">
    <property type="entry name" value="DIHYDRONEOPTERIN ALDOLASE 1-RELATED"/>
    <property type="match status" value="1"/>
</dbReference>
<evidence type="ECO:0000256" key="3">
    <source>
        <dbReference type="ARBA" id="ARBA00005708"/>
    </source>
</evidence>
<evidence type="ECO:0000256" key="4">
    <source>
        <dbReference type="ARBA" id="ARBA00022909"/>
    </source>
</evidence>
<comment type="similarity">
    <text evidence="3 9">Belongs to the DHNA family.</text>
</comment>
<dbReference type="UniPathway" id="UPA00077">
    <property type="reaction ID" value="UER00154"/>
</dbReference>
<evidence type="ECO:0000256" key="6">
    <source>
        <dbReference type="ARBA" id="ARBA00023239"/>
    </source>
</evidence>
<protein>
    <recommendedName>
        <fullName evidence="7 9">7,8-dihydroneopterin aldolase</fullName>
        <ecNumber evidence="9">4.1.2.25</ecNumber>
    </recommendedName>
</protein>
<dbReference type="SMART" id="SM00905">
    <property type="entry name" value="FolB"/>
    <property type="match status" value="1"/>
</dbReference>
<name>A0A1W9Z644_MYCAI</name>
<dbReference type="GO" id="GO:0046654">
    <property type="term" value="P:tetrahydrofolate biosynthetic process"/>
    <property type="evidence" value="ECO:0007669"/>
    <property type="project" value="UniProtKB-UniRule"/>
</dbReference>
<dbReference type="NCBIfam" id="TIGR00525">
    <property type="entry name" value="folB"/>
    <property type="match status" value="1"/>
</dbReference>
<evidence type="ECO:0000256" key="2">
    <source>
        <dbReference type="ARBA" id="ARBA00005013"/>
    </source>
</evidence>
<evidence type="ECO:0000256" key="8">
    <source>
        <dbReference type="ARBA" id="ARBA00052077"/>
    </source>
</evidence>
<feature type="domain" description="Dihydroneopterin aldolase/epimerase" evidence="10">
    <location>
        <begin position="5"/>
        <end position="117"/>
    </location>
</feature>
<dbReference type="OrthoDB" id="3212934at2"/>
<keyword evidence="4 9" id="KW-0289">Folate biosynthesis</keyword>
<evidence type="ECO:0000256" key="9">
    <source>
        <dbReference type="RuleBase" id="RU362079"/>
    </source>
</evidence>
<dbReference type="PANTHER" id="PTHR42844:SF1">
    <property type="entry name" value="DIHYDRONEOPTERIN ALDOLASE 1-RELATED"/>
    <property type="match status" value="1"/>
</dbReference>
<evidence type="ECO:0000256" key="7">
    <source>
        <dbReference type="ARBA" id="ARBA00032903"/>
    </source>
</evidence>
<dbReference type="InterPro" id="IPR043133">
    <property type="entry name" value="GTP-CH-I_C/QueF"/>
</dbReference>
<gene>
    <name evidence="11" type="ORF">BST14_26510</name>
</gene>
<evidence type="ECO:0000259" key="10">
    <source>
        <dbReference type="SMART" id="SM00905"/>
    </source>
</evidence>
<dbReference type="Gene3D" id="3.30.1130.10">
    <property type="match status" value="1"/>
</dbReference>
<organism evidence="11 12">
    <name type="scientific">Mycobacterium arosiense ATCC BAA-1401 = DSM 45069</name>
    <dbReference type="NCBI Taxonomy" id="1265311"/>
    <lineage>
        <taxon>Bacteria</taxon>
        <taxon>Bacillati</taxon>
        <taxon>Actinomycetota</taxon>
        <taxon>Actinomycetes</taxon>
        <taxon>Mycobacteriales</taxon>
        <taxon>Mycobacteriaceae</taxon>
        <taxon>Mycobacterium</taxon>
        <taxon>Mycobacterium avium complex (MAC)</taxon>
    </lineage>
</organism>
<dbReference type="GO" id="GO:0046656">
    <property type="term" value="P:folic acid biosynthetic process"/>
    <property type="evidence" value="ECO:0007669"/>
    <property type="project" value="UniProtKB-UniRule"/>
</dbReference>
<dbReference type="InterPro" id="IPR006157">
    <property type="entry name" value="FolB_dom"/>
</dbReference>
<dbReference type="NCBIfam" id="TIGR00526">
    <property type="entry name" value="folB_dom"/>
    <property type="match status" value="1"/>
</dbReference>
<dbReference type="CDD" id="cd00534">
    <property type="entry name" value="DHNA_DHNTPE"/>
    <property type="match status" value="1"/>
</dbReference>
<evidence type="ECO:0000313" key="12">
    <source>
        <dbReference type="Proteomes" id="UP000192707"/>
    </source>
</evidence>
<dbReference type="InterPro" id="IPR006156">
    <property type="entry name" value="Dihydroneopterin_aldolase"/>
</dbReference>
<dbReference type="AlphaFoldDB" id="A0A1W9Z644"/>
<comment type="pathway">
    <text evidence="2 9">Cofactor biosynthesis; tetrahydrofolate biosynthesis; 2-amino-4-hydroxy-6-hydroxymethyl-7,8-dihydropteridine diphosphate from 7,8-dihydroneopterin triphosphate: step 3/4.</text>
</comment>
<keyword evidence="5" id="KW-0413">Isomerase</keyword>
<keyword evidence="6 9" id="KW-0456">Lyase</keyword>
<dbReference type="GO" id="GO:0005737">
    <property type="term" value="C:cytoplasm"/>
    <property type="evidence" value="ECO:0007669"/>
    <property type="project" value="TreeGrafter"/>
</dbReference>
<keyword evidence="12" id="KW-1185">Reference proteome</keyword>
<comment type="function">
    <text evidence="9">Catalyzes the conversion of 7,8-dihydroneopterin to 6-hydroxymethyl-7,8-dihydropterin.</text>
</comment>
<dbReference type="FunFam" id="3.30.1130.10:FF:000003">
    <property type="entry name" value="7,8-dihydroneopterin aldolase"/>
    <property type="match status" value="1"/>
</dbReference>
<dbReference type="GO" id="GO:0016853">
    <property type="term" value="F:isomerase activity"/>
    <property type="evidence" value="ECO:0007669"/>
    <property type="project" value="UniProtKB-KW"/>
</dbReference>
<dbReference type="EC" id="4.1.2.25" evidence="9"/>
<comment type="catalytic activity">
    <reaction evidence="8">
        <text>7,8-dihydroneopterin + O2 = 7,8-dihydroxanthopterin + glycolaldehyde + formate + H(+)</text>
        <dbReference type="Rhea" id="RHEA:45332"/>
        <dbReference type="ChEBI" id="CHEBI:15378"/>
        <dbReference type="ChEBI" id="CHEBI:15379"/>
        <dbReference type="ChEBI" id="CHEBI:15740"/>
        <dbReference type="ChEBI" id="CHEBI:17001"/>
        <dbReference type="ChEBI" id="CHEBI:17071"/>
        <dbReference type="ChEBI" id="CHEBI:85130"/>
        <dbReference type="EC" id="1.13.11.81"/>
    </reaction>
</comment>
<dbReference type="SUPFAM" id="SSF55620">
    <property type="entry name" value="Tetrahydrobiopterin biosynthesis enzymes-like"/>
    <property type="match status" value="1"/>
</dbReference>
<evidence type="ECO:0000256" key="1">
    <source>
        <dbReference type="ARBA" id="ARBA00001353"/>
    </source>
</evidence>
<reference evidence="11 12" key="1">
    <citation type="submission" date="2016-12" db="EMBL/GenBank/DDBJ databases">
        <title>The new phylogeny of genus Mycobacterium.</title>
        <authorList>
            <person name="Tortoli E."/>
            <person name="Trovato A."/>
            <person name="Cirillo D.M."/>
        </authorList>
    </citation>
    <scope>NUCLEOTIDE SEQUENCE [LARGE SCALE GENOMIC DNA]</scope>
    <source>
        <strain evidence="11 12">DSM 45069</strain>
    </source>
</reference>
<dbReference type="Pfam" id="PF02152">
    <property type="entry name" value="FolB"/>
    <property type="match status" value="1"/>
</dbReference>
<accession>A0A1W9Z644</accession>
<dbReference type="EMBL" id="MVHG01000126">
    <property type="protein sequence ID" value="ORA07748.1"/>
    <property type="molecule type" value="Genomic_DNA"/>
</dbReference>
<dbReference type="RefSeq" id="WP_083067253.1">
    <property type="nucleotide sequence ID" value="NZ_MVHG01000126.1"/>
</dbReference>
<evidence type="ECO:0000313" key="11">
    <source>
        <dbReference type="EMBL" id="ORA07748.1"/>
    </source>
</evidence>
<dbReference type="Proteomes" id="UP000192707">
    <property type="component" value="Unassembled WGS sequence"/>
</dbReference>
<proteinExistence type="inferred from homology"/>
<evidence type="ECO:0000256" key="5">
    <source>
        <dbReference type="ARBA" id="ARBA00023235"/>
    </source>
</evidence>